<dbReference type="InterPro" id="IPR023753">
    <property type="entry name" value="FAD/NAD-binding_dom"/>
</dbReference>
<dbReference type="Proteomes" id="UP001191004">
    <property type="component" value="Unassembled WGS sequence"/>
</dbReference>
<evidence type="ECO:0000256" key="1">
    <source>
        <dbReference type="ARBA" id="ARBA00001974"/>
    </source>
</evidence>
<dbReference type="Pfam" id="PF02852">
    <property type="entry name" value="Pyr_redox_dim"/>
    <property type="match status" value="1"/>
</dbReference>
<evidence type="ECO:0000256" key="3">
    <source>
        <dbReference type="ARBA" id="ARBA00022630"/>
    </source>
</evidence>
<proteinExistence type="inferred from homology"/>
<dbReference type="InterPro" id="IPR016156">
    <property type="entry name" value="FAD/NAD-linked_Rdtase_dimer_sf"/>
</dbReference>
<evidence type="ECO:0000256" key="4">
    <source>
        <dbReference type="ARBA" id="ARBA00022827"/>
    </source>
</evidence>
<keyword evidence="3" id="KW-0285">Flavoprotein</keyword>
<gene>
    <name evidence="7" type="primary">merA</name>
    <name evidence="7" type="ORF">G3KMM_00040</name>
</gene>
<evidence type="ECO:0000259" key="6">
    <source>
        <dbReference type="Pfam" id="PF07992"/>
    </source>
</evidence>
<reference evidence="7 8" key="1">
    <citation type="journal article" date="2018" name="bioRxiv">
        <title>Evidence of independent acquisition and adaption of ultra-small bacteria to human hosts across the highly diverse yet reduced genomes of the phylum Saccharibacteria.</title>
        <authorList>
            <person name="McLean J.S."/>
            <person name="Bor B."/>
            <person name="To T.T."/>
            <person name="Liu Q."/>
            <person name="Kearns K.A."/>
            <person name="Solden L.M."/>
            <person name="Wrighton K.C."/>
            <person name="He X."/>
            <person name="Shi W."/>
        </authorList>
    </citation>
    <scope>NUCLEOTIDE SEQUENCE [LARGE SCALE GENOMIC DNA]</scope>
    <source>
        <strain evidence="7 8">TM7_KMM_G3_1_HOT_351</strain>
    </source>
</reference>
<accession>A0ABY0FKW5</accession>
<feature type="domain" description="FAD/NAD(P)-binding" evidence="6">
    <location>
        <begin position="6"/>
        <end position="323"/>
    </location>
</feature>
<dbReference type="InterPro" id="IPR001100">
    <property type="entry name" value="Pyr_nuc-diS_OxRdtase"/>
</dbReference>
<dbReference type="GO" id="GO:0016152">
    <property type="term" value="F:mercury (II) reductase (NADP+) activity"/>
    <property type="evidence" value="ECO:0007669"/>
    <property type="project" value="UniProtKB-EC"/>
</dbReference>
<name>A0ABY0FKW5_9BACT</name>
<organism evidence="7 8">
    <name type="scientific">Candidatus Nanosyncoccus nanoralicus</name>
    <dbReference type="NCBI Taxonomy" id="2171996"/>
    <lineage>
        <taxon>Bacteria</taxon>
        <taxon>Candidatus Saccharimonadota</taxon>
        <taxon>Candidatus Nanosyncoccalia</taxon>
        <taxon>Candidatus Nanosyncoccales</taxon>
        <taxon>Candidatus Nanosyncoccaceae</taxon>
        <taxon>Candidatus Nanosyncoccus</taxon>
    </lineage>
</organism>
<dbReference type="EMBL" id="PRLL01000001">
    <property type="protein sequence ID" value="RYC73998.1"/>
    <property type="molecule type" value="Genomic_DNA"/>
</dbReference>
<keyword evidence="7" id="KW-0560">Oxidoreductase</keyword>
<evidence type="ECO:0000256" key="2">
    <source>
        <dbReference type="ARBA" id="ARBA00007532"/>
    </source>
</evidence>
<dbReference type="PANTHER" id="PTHR43014">
    <property type="entry name" value="MERCURIC REDUCTASE"/>
    <property type="match status" value="1"/>
</dbReference>
<dbReference type="InterPro" id="IPR036188">
    <property type="entry name" value="FAD/NAD-bd_sf"/>
</dbReference>
<dbReference type="InterPro" id="IPR004099">
    <property type="entry name" value="Pyr_nucl-diS_OxRdtase_dimer"/>
</dbReference>
<dbReference type="Pfam" id="PF07992">
    <property type="entry name" value="Pyr_redox_2"/>
    <property type="match status" value="1"/>
</dbReference>
<sequence length="474" mass="50720">MKKFDYDLVVIGGGAAGIAGAMMAAAAKKKVAIIEKDLIGGNNTLCAFSQLMAGKISQLLCQAREGSSVGLNSDQLKINLPSMYSEIQNKTEEFIEAKQRELIESKIEVIRSSARFISPIEVATEKKTITAKKFLIASGTTMNTGEVVGLEETGFVTPAELYLGLPRIPKVVLVIGAGQNGVEASEFLANLGSSVILIEINDRILPKEDLEASKIIEAKFNQKKSIKILTETKVVSVENDGIQTLATGRKTKVIKASLLRGGQKKSVRVECVVLAAGQKPELDLGLENANVKYTPEGILVSNQMQTSNKNIFAAGGVATIKENKKISDFPFSSYEKDTYEGAIAASVAFNGRSKTIVENNGFVRMTNTYPKVASVGITEEQCAAMGLKYTSAISGLTQKEATWSPSAEDGFVKIICNREKKILGATIVAPNAEILIQEISLVMRNGLTVVDVAAAPHAGMSLAEAVRVTARKLL</sequence>
<evidence type="ECO:0000313" key="8">
    <source>
        <dbReference type="Proteomes" id="UP001191004"/>
    </source>
</evidence>
<keyword evidence="8" id="KW-1185">Reference proteome</keyword>
<dbReference type="PRINTS" id="PR00368">
    <property type="entry name" value="FADPNR"/>
</dbReference>
<protein>
    <submittedName>
        <fullName evidence="7">Mercuric reductase</fullName>
        <ecNumber evidence="7">1.16.1.1</ecNumber>
    </submittedName>
</protein>
<dbReference type="PANTHER" id="PTHR43014:SF2">
    <property type="entry name" value="MERCURIC REDUCTASE"/>
    <property type="match status" value="1"/>
</dbReference>
<dbReference type="RefSeq" id="WP_129603833.1">
    <property type="nucleotide sequence ID" value="NZ_PRLL01000001.1"/>
</dbReference>
<keyword evidence="4" id="KW-0274">FAD</keyword>
<evidence type="ECO:0000313" key="7">
    <source>
        <dbReference type="EMBL" id="RYC73998.1"/>
    </source>
</evidence>
<dbReference type="EC" id="1.16.1.1" evidence="7"/>
<feature type="domain" description="Pyridine nucleotide-disulphide oxidoreductase dimerisation" evidence="5">
    <location>
        <begin position="366"/>
        <end position="467"/>
    </location>
</feature>
<comment type="caution">
    <text evidence="7">The sequence shown here is derived from an EMBL/GenBank/DDBJ whole genome shotgun (WGS) entry which is preliminary data.</text>
</comment>
<dbReference type="SUPFAM" id="SSF51905">
    <property type="entry name" value="FAD/NAD(P)-binding domain"/>
    <property type="match status" value="1"/>
</dbReference>
<comment type="similarity">
    <text evidence="2">Belongs to the class-I pyridine nucleotide-disulfide oxidoreductase family.</text>
</comment>
<comment type="cofactor">
    <cofactor evidence="1">
        <name>FAD</name>
        <dbReference type="ChEBI" id="CHEBI:57692"/>
    </cofactor>
</comment>
<dbReference type="Gene3D" id="3.30.390.30">
    <property type="match status" value="1"/>
</dbReference>
<dbReference type="Gene3D" id="3.50.50.60">
    <property type="entry name" value="FAD/NAD(P)-binding domain"/>
    <property type="match status" value="2"/>
</dbReference>
<dbReference type="SUPFAM" id="SSF55424">
    <property type="entry name" value="FAD/NAD-linked reductases, dimerisation (C-terminal) domain"/>
    <property type="match status" value="1"/>
</dbReference>
<reference evidence="7 8" key="2">
    <citation type="journal article" date="2020" name="Cell Rep.">
        <title>Acquisition and Adaptation of Ultra-small Parasitic Reduced Genome Bacteria to Mammalian Hosts.</title>
        <authorList>
            <person name="McLean J.S."/>
            <person name="Bor B."/>
            <person name="Kerns K.A."/>
            <person name="Liu Q."/>
            <person name="To T.T."/>
            <person name="Solden L."/>
            <person name="Hendrickson E.L."/>
            <person name="Wrighton K."/>
            <person name="Shi W."/>
            <person name="He X."/>
        </authorList>
    </citation>
    <scope>NUCLEOTIDE SEQUENCE [LARGE SCALE GENOMIC DNA]</scope>
    <source>
        <strain evidence="7 8">TM7_KMM_G3_1_HOT_351</strain>
    </source>
</reference>
<dbReference type="PIRSF" id="PIRSF000350">
    <property type="entry name" value="Mercury_reductase_MerA"/>
    <property type="match status" value="1"/>
</dbReference>
<dbReference type="PRINTS" id="PR00411">
    <property type="entry name" value="PNDRDTASEI"/>
</dbReference>
<evidence type="ECO:0000259" key="5">
    <source>
        <dbReference type="Pfam" id="PF02852"/>
    </source>
</evidence>